<dbReference type="eggNOG" id="COG0446">
    <property type="taxonomic scope" value="Bacteria"/>
</dbReference>
<dbReference type="STRING" id="137591.AO080_00320"/>
<dbReference type="AlphaFoldDB" id="A0A0D1LNT9"/>
<dbReference type="PRINTS" id="PR00368">
    <property type="entry name" value="FADPNR"/>
</dbReference>
<dbReference type="PATRIC" id="fig|137591.25.peg.468"/>
<evidence type="ECO:0000256" key="4">
    <source>
        <dbReference type="ARBA" id="ARBA00022827"/>
    </source>
</evidence>
<evidence type="ECO:0000256" key="3">
    <source>
        <dbReference type="ARBA" id="ARBA00022630"/>
    </source>
</evidence>
<evidence type="ECO:0000256" key="5">
    <source>
        <dbReference type="ARBA" id="ARBA00023097"/>
    </source>
</evidence>
<dbReference type="PRINTS" id="PR00411">
    <property type="entry name" value="PNDRDTASEI"/>
</dbReference>
<evidence type="ECO:0000313" key="9">
    <source>
        <dbReference type="Proteomes" id="UP000032287"/>
    </source>
</evidence>
<sequence>MKIVVIGGAHAGLSAVNAFRQVNETDEVVILEKNLRERPFISAGIKLALNGRVTSAEQVNFEHFEGQPNTTYRSGVLVERVDAAAKKVYARTIDNGSIIEESYDKLIYALGSSARVPSFVGADLDRVVFVKDEQDAVDINKFAKGFRKRALVYGGGPVSTELAAALAHSGVHVTFVTRSKRLMTRYFDQAIQEDLEKTLTDNKVVLRKGQEVVSVDNQGKKIEVNFNNGTSEVFDFMAIAAGLQPNTMLLAGQVDMRENGAIVVDDTMKSSNPDIYAIGDSAVVDGKFDQYFPLMSAALKMGRVAGYAVAGLDVKIQPILRTIGFSIFDRFFYKTGLTVEAAKERIGDHIERLDIHTPATIHALGEQTDIVASLIYDYESGIVYGAQISTNAPAAAEVITKLSHAVSSGLTVTELAFLDTYFESEINLPYSVANRLGEMGVIAEAKRAAGKAIDRDTVDGDDNLNGFQ</sequence>
<dbReference type="InterPro" id="IPR023753">
    <property type="entry name" value="FAD/NAD-binding_dom"/>
</dbReference>
<keyword evidence="9" id="KW-1185">Reference proteome</keyword>
<dbReference type="PANTHER" id="PTHR43429">
    <property type="entry name" value="PYRIDINE NUCLEOTIDE-DISULFIDE OXIDOREDUCTASE DOMAIN-CONTAINING"/>
    <property type="match status" value="1"/>
</dbReference>
<dbReference type="Pfam" id="PF07992">
    <property type="entry name" value="Pyr_redox_2"/>
    <property type="match status" value="1"/>
</dbReference>
<dbReference type="Pfam" id="PF02852">
    <property type="entry name" value="Pyr_redox_dim"/>
    <property type="match status" value="1"/>
</dbReference>
<dbReference type="GO" id="GO:0016491">
    <property type="term" value="F:oxidoreductase activity"/>
    <property type="evidence" value="ECO:0007669"/>
    <property type="project" value="UniProtKB-KW"/>
</dbReference>
<comment type="similarity">
    <text evidence="2">Belongs to the class-III pyridine nucleotide-disulfide oxidoreductase family.</text>
</comment>
<feature type="domain" description="FAD/NAD(P)-binding" evidence="7">
    <location>
        <begin position="1"/>
        <end position="302"/>
    </location>
</feature>
<evidence type="ECO:0000259" key="7">
    <source>
        <dbReference type="Pfam" id="PF07992"/>
    </source>
</evidence>
<dbReference type="Gene3D" id="3.30.390.30">
    <property type="match status" value="1"/>
</dbReference>
<comment type="cofactor">
    <cofactor evidence="1">
        <name>FAD</name>
        <dbReference type="ChEBI" id="CHEBI:57692"/>
    </cofactor>
</comment>
<dbReference type="Gene3D" id="3.50.50.60">
    <property type="entry name" value="FAD/NAD(P)-binding domain"/>
    <property type="match status" value="2"/>
</dbReference>
<keyword evidence="4" id="KW-0274">FAD</keyword>
<evidence type="ECO:0000313" key="8">
    <source>
        <dbReference type="EMBL" id="KIU21795.1"/>
    </source>
</evidence>
<name>A0A0D1LNT9_9LACO</name>
<dbReference type="SUPFAM" id="SSF55424">
    <property type="entry name" value="FAD/NAD-linked reductases, dimerisation (C-terminal) domain"/>
    <property type="match status" value="1"/>
</dbReference>
<keyword evidence="8" id="KW-0560">Oxidoreductase</keyword>
<dbReference type="Proteomes" id="UP000032287">
    <property type="component" value="Unassembled WGS sequence"/>
</dbReference>
<dbReference type="EC" id="1.6.99.3" evidence="8"/>
<dbReference type="EMBL" id="JWHU01000006">
    <property type="protein sequence ID" value="KIU21795.1"/>
    <property type="molecule type" value="Genomic_DNA"/>
</dbReference>
<dbReference type="InterPro" id="IPR004099">
    <property type="entry name" value="Pyr_nucl-diS_OxRdtase_dimer"/>
</dbReference>
<accession>A0A0D1LNT9</accession>
<dbReference type="InterPro" id="IPR036188">
    <property type="entry name" value="FAD/NAD-bd_sf"/>
</dbReference>
<evidence type="ECO:0000259" key="6">
    <source>
        <dbReference type="Pfam" id="PF02852"/>
    </source>
</evidence>
<protein>
    <submittedName>
        <fullName evidence="8">NoxE protein</fullName>
        <ecNumber evidence="8">1.6.99.3</ecNumber>
    </submittedName>
</protein>
<comment type="caution">
    <text evidence="8">The sequence shown here is derived from an EMBL/GenBank/DDBJ whole genome shotgun (WGS) entry which is preliminary data.</text>
</comment>
<gene>
    <name evidence="8" type="primary">noxE</name>
    <name evidence="8" type="ORF">QX99_00483</name>
</gene>
<evidence type="ECO:0000256" key="1">
    <source>
        <dbReference type="ARBA" id="ARBA00001974"/>
    </source>
</evidence>
<feature type="domain" description="Pyridine nucleotide-disulphide oxidoreductase dimerisation" evidence="6">
    <location>
        <begin position="335"/>
        <end position="416"/>
    </location>
</feature>
<dbReference type="InterPro" id="IPR050260">
    <property type="entry name" value="FAD-bd_OxRdtase"/>
</dbReference>
<dbReference type="RefSeq" id="WP_043710766.1">
    <property type="nucleotide sequence ID" value="NZ_JALOCT010000003.1"/>
</dbReference>
<keyword evidence="5" id="KW-0558">Oxidation</keyword>
<proteinExistence type="inferred from homology"/>
<dbReference type="InterPro" id="IPR016156">
    <property type="entry name" value="FAD/NAD-linked_Rdtase_dimer_sf"/>
</dbReference>
<organism evidence="8 9">
    <name type="scientific">Weissella cibaria</name>
    <dbReference type="NCBI Taxonomy" id="137591"/>
    <lineage>
        <taxon>Bacteria</taxon>
        <taxon>Bacillati</taxon>
        <taxon>Bacillota</taxon>
        <taxon>Bacilli</taxon>
        <taxon>Lactobacillales</taxon>
        <taxon>Lactobacillaceae</taxon>
        <taxon>Weissella</taxon>
    </lineage>
</organism>
<keyword evidence="3" id="KW-0285">Flavoprotein</keyword>
<evidence type="ECO:0000256" key="2">
    <source>
        <dbReference type="ARBA" id="ARBA00009130"/>
    </source>
</evidence>
<reference evidence="8 9" key="1">
    <citation type="journal article" date="2015" name="Microbiology (Mosc.)">
        <title>Genomics of the Weissella cibaria species with an examination of its metabolic traits.</title>
        <authorList>
            <person name="Lynch K.M."/>
            <person name="Lucid A."/>
            <person name="Arendt E.K."/>
            <person name="Sleator R.D."/>
            <person name="Lucey B."/>
            <person name="Coffey A."/>
        </authorList>
    </citation>
    <scope>NUCLEOTIDE SEQUENCE [LARGE SCALE GENOMIC DNA]</scope>
    <source>
        <strain evidence="8 9">MG1</strain>
    </source>
</reference>
<dbReference type="SUPFAM" id="SSF51905">
    <property type="entry name" value="FAD/NAD(P)-binding domain"/>
    <property type="match status" value="1"/>
</dbReference>